<sequence>MKKQIINVAILVSLSPVICANQETATRDFPEHDPPYAP</sequence>
<dbReference type="EMBL" id="QOUW02000336">
    <property type="protein sequence ID" value="RIV97464.1"/>
    <property type="molecule type" value="Genomic_DNA"/>
</dbReference>
<protein>
    <submittedName>
        <fullName evidence="1">Peptidase</fullName>
    </submittedName>
</protein>
<reference evidence="1 2" key="1">
    <citation type="submission" date="2018-08" db="EMBL/GenBank/DDBJ databases">
        <title>Vibrio harveyi strains pathogenic to white snook Centropomus viridis Lockington (1877) and potential probiotic bacteria.</title>
        <authorList>
            <person name="Soto-Rodriguez S."/>
            <person name="Gomez-Gil B."/>
            <person name="Lozano-Olvera R."/>
        </authorList>
    </citation>
    <scope>NUCLEOTIDE SEQUENCE [LARGE SCALE GENOMIC DNA]</scope>
    <source>
        <strain evidence="1 2">CAIM 1508</strain>
    </source>
</reference>
<comment type="caution">
    <text evidence="1">The sequence shown here is derived from an EMBL/GenBank/DDBJ whole genome shotgun (WGS) entry which is preliminary data.</text>
</comment>
<feature type="non-terminal residue" evidence="1">
    <location>
        <position position="38"/>
    </location>
</feature>
<evidence type="ECO:0000313" key="2">
    <source>
        <dbReference type="Proteomes" id="UP000253437"/>
    </source>
</evidence>
<organism evidence="1 2">
    <name type="scientific">Vibrio harveyi</name>
    <name type="common">Beneckea harveyi</name>
    <dbReference type="NCBI Taxonomy" id="669"/>
    <lineage>
        <taxon>Bacteria</taxon>
        <taxon>Pseudomonadati</taxon>
        <taxon>Pseudomonadota</taxon>
        <taxon>Gammaproteobacteria</taxon>
        <taxon>Vibrionales</taxon>
        <taxon>Vibrionaceae</taxon>
        <taxon>Vibrio</taxon>
    </lineage>
</organism>
<name>A0A8B3DCW8_VIBHA</name>
<proteinExistence type="predicted"/>
<evidence type="ECO:0000313" key="1">
    <source>
        <dbReference type="EMBL" id="RIV97464.1"/>
    </source>
</evidence>
<dbReference type="Proteomes" id="UP000253437">
    <property type="component" value="Unassembled WGS sequence"/>
</dbReference>
<accession>A0A8B3DCW8</accession>
<dbReference type="AlphaFoldDB" id="A0A8B3DCW8"/>
<gene>
    <name evidence="1" type="ORF">DS957_029380</name>
</gene>